<organism evidence="6">
    <name type="scientific">Neodiprion lecontei</name>
    <name type="common">Redheaded pine sawfly</name>
    <dbReference type="NCBI Taxonomy" id="441921"/>
    <lineage>
        <taxon>Eukaryota</taxon>
        <taxon>Metazoa</taxon>
        <taxon>Ecdysozoa</taxon>
        <taxon>Arthropoda</taxon>
        <taxon>Hexapoda</taxon>
        <taxon>Insecta</taxon>
        <taxon>Pterygota</taxon>
        <taxon>Neoptera</taxon>
        <taxon>Endopterygota</taxon>
        <taxon>Hymenoptera</taxon>
        <taxon>Tenthredinoidea</taxon>
        <taxon>Diprionidae</taxon>
        <taxon>Diprioninae</taxon>
        <taxon>Neodiprion</taxon>
    </lineage>
</organism>
<dbReference type="PROSITE" id="PS50088">
    <property type="entry name" value="ANK_REPEAT"/>
    <property type="match status" value="1"/>
</dbReference>
<dbReference type="InterPro" id="IPR051070">
    <property type="entry name" value="NF-kappa-B_inhibitor"/>
</dbReference>
<feature type="compositionally biased region" description="Polar residues" evidence="4">
    <location>
        <begin position="409"/>
        <end position="418"/>
    </location>
</feature>
<evidence type="ECO:0000313" key="6">
    <source>
        <dbReference type="RefSeq" id="XP_015510793.2"/>
    </source>
</evidence>
<dbReference type="SUPFAM" id="SSF48403">
    <property type="entry name" value="Ankyrin repeat"/>
    <property type="match status" value="1"/>
</dbReference>
<dbReference type="Proteomes" id="UP000829291">
    <property type="component" value="Chromosome 4"/>
</dbReference>
<evidence type="ECO:0000256" key="3">
    <source>
        <dbReference type="PROSITE-ProRule" id="PRU00023"/>
    </source>
</evidence>
<dbReference type="RefSeq" id="XP_015510793.2">
    <property type="nucleotide sequence ID" value="XM_015655307.2"/>
</dbReference>
<keyword evidence="5" id="KW-1185">Reference proteome</keyword>
<gene>
    <name evidence="6" type="primary">LOC107217666</name>
</gene>
<sequence>MFPSAKRSRMDNTCPSPPKRPRTHENLTVQLGKKNISIQIHGPLSTDIEQSNSTRVERIPGAKCSLSMLPYANNMKFVPNKEMSLTTKLQKLKLKSPDGRDLGEIEVKLFPQKCDGIKGKTIMLKKHSMFGKLENSSTAVSILKPMDRIKVESNGRVSPQMASTYGHVQQPSKRFSIANVSSIKFKEATSQSQCLANLNPEQKSMILRHPDNHKHPPIASSSQVFLIHVDKQNGLNNIKNMHKDVRNLSQPPPKQKIVMVRAENYPYSNDTKKKTSSSTVIELRNSASHKDQYGTESVSIMPSTENSNISLSISGLGECKTKGSNQSNMVIKKIVERVDKPTAAVRSLADSKPLTVTRKSSNPPSSLLQTNFQTKLKPLIPVKTYSRTLESSKKNSNNVNERESVTNSIEATKTSVESNTLTNTPNLENTQYVTSPTNNVTLTDGSKEGIENSVVITQHTDFLQVKARPSCTDKVNTGFVDKDKGNNGKNLGKNMMVILPKDVDMSSINERNDAETSRTSIETSSMEIDRNTNATRNAVMIEETALNQSFDVEFPNQSVVLNGISSMSATTSPKRQDLDIIEKALSTLPDQVLREKALKALADCGIGLKRDVPVPPTVSVSDSETQTTVFSLLEPKTFLEYNENLPTLKRLEVNQISDTILQLQHENRLLLGCTQQWTNNACVNTQTNVPPEDFFDFCDDFLNEPTSSVHQIQKVLSKPDIKIPKIVEQLQKDFQAATTFDNQGMMGIHRAVLSENITEVRRQLIVLKAVKQSVDVLTECGKTSLELAVEHDIEPVIVEILLKAGAKPAFSMKLHESALIMACKMSSTVLPQLISHVDSPSLLDNIDSEGFAPLHYCAQLGNVNAVKQLISAGANINLRDAKSGRTAIFHALDHQNIPLAWYLIENRASTTITNFAGQSPAGLVDEHKHNTLAEKLNQEIS</sequence>
<proteinExistence type="predicted"/>
<feature type="region of interest" description="Disordered" evidence="4">
    <location>
        <begin position="1"/>
        <end position="24"/>
    </location>
</feature>
<feature type="region of interest" description="Disordered" evidence="4">
    <location>
        <begin position="388"/>
        <end position="440"/>
    </location>
</feature>
<feature type="compositionally biased region" description="Low complexity" evidence="4">
    <location>
        <begin position="419"/>
        <end position="430"/>
    </location>
</feature>
<feature type="repeat" description="ANK" evidence="3">
    <location>
        <begin position="849"/>
        <end position="881"/>
    </location>
</feature>
<dbReference type="SMART" id="SM00248">
    <property type="entry name" value="ANK"/>
    <property type="match status" value="3"/>
</dbReference>
<name>A0A6J0BAR6_NEOLC</name>
<dbReference type="PROSITE" id="PS50297">
    <property type="entry name" value="ANK_REP_REGION"/>
    <property type="match status" value="1"/>
</dbReference>
<evidence type="ECO:0000313" key="5">
    <source>
        <dbReference type="Proteomes" id="UP000829291"/>
    </source>
</evidence>
<evidence type="ECO:0000256" key="4">
    <source>
        <dbReference type="SAM" id="MobiDB-lite"/>
    </source>
</evidence>
<dbReference type="AlphaFoldDB" id="A0A6J0BAR6"/>
<evidence type="ECO:0000256" key="2">
    <source>
        <dbReference type="ARBA" id="ARBA00023043"/>
    </source>
</evidence>
<dbReference type="Pfam" id="PF12796">
    <property type="entry name" value="Ank_2"/>
    <property type="match status" value="1"/>
</dbReference>
<dbReference type="PANTHER" id="PTHR46680">
    <property type="entry name" value="NF-KAPPA-B INHIBITOR ALPHA"/>
    <property type="match status" value="1"/>
</dbReference>
<accession>A0A6J0BAR6</accession>
<protein>
    <submittedName>
        <fullName evidence="6">Uncharacterized protein LOC107217666</fullName>
    </submittedName>
</protein>
<dbReference type="GO" id="GO:0005829">
    <property type="term" value="C:cytosol"/>
    <property type="evidence" value="ECO:0007669"/>
    <property type="project" value="TreeGrafter"/>
</dbReference>
<keyword evidence="1" id="KW-0677">Repeat</keyword>
<dbReference type="InterPro" id="IPR002110">
    <property type="entry name" value="Ankyrin_rpt"/>
</dbReference>
<dbReference type="GO" id="GO:0051059">
    <property type="term" value="F:NF-kappaB binding"/>
    <property type="evidence" value="ECO:0007669"/>
    <property type="project" value="TreeGrafter"/>
</dbReference>
<dbReference type="OrthoDB" id="10254947at2759"/>
<dbReference type="PANTHER" id="PTHR46680:SF3">
    <property type="entry name" value="NF-KAPPA-B INHIBITOR CACTUS"/>
    <property type="match status" value="1"/>
</dbReference>
<dbReference type="Gene3D" id="1.25.40.20">
    <property type="entry name" value="Ankyrin repeat-containing domain"/>
    <property type="match status" value="1"/>
</dbReference>
<dbReference type="GeneID" id="107217666"/>
<reference evidence="6" key="1">
    <citation type="submission" date="2025-08" db="UniProtKB">
        <authorList>
            <consortium name="RefSeq"/>
        </authorList>
    </citation>
    <scope>IDENTIFICATION</scope>
    <source>
        <tissue evidence="6">Thorax and Abdomen</tissue>
    </source>
</reference>
<keyword evidence="2 3" id="KW-0040">ANK repeat</keyword>
<dbReference type="KEGG" id="nlo:107217666"/>
<feature type="compositionally biased region" description="Polar residues" evidence="4">
    <location>
        <begin position="431"/>
        <end position="440"/>
    </location>
</feature>
<evidence type="ECO:0000256" key="1">
    <source>
        <dbReference type="ARBA" id="ARBA00022737"/>
    </source>
</evidence>
<dbReference type="InterPro" id="IPR036770">
    <property type="entry name" value="Ankyrin_rpt-contain_sf"/>
</dbReference>
<dbReference type="GO" id="GO:0071356">
    <property type="term" value="P:cellular response to tumor necrosis factor"/>
    <property type="evidence" value="ECO:0007669"/>
    <property type="project" value="TreeGrafter"/>
</dbReference>